<comment type="caution">
    <text evidence="2">The sequence shown here is derived from an EMBL/GenBank/DDBJ whole genome shotgun (WGS) entry which is preliminary data.</text>
</comment>
<protein>
    <submittedName>
        <fullName evidence="2">Rubredoxin</fullName>
    </submittedName>
</protein>
<dbReference type="GO" id="GO:0005506">
    <property type="term" value="F:iron ion binding"/>
    <property type="evidence" value="ECO:0007669"/>
    <property type="project" value="InterPro"/>
</dbReference>
<dbReference type="Gene3D" id="2.20.28.10">
    <property type="match status" value="1"/>
</dbReference>
<dbReference type="Proteomes" id="UP000178435">
    <property type="component" value="Unassembled WGS sequence"/>
</dbReference>
<dbReference type="Pfam" id="PF21349">
    <property type="entry name" value="RUBY_RBDX"/>
    <property type="match status" value="1"/>
</dbReference>
<dbReference type="EMBL" id="MGDF01000040">
    <property type="protein sequence ID" value="OGL46643.1"/>
    <property type="molecule type" value="Genomic_DNA"/>
</dbReference>
<gene>
    <name evidence="2" type="ORF">A2149_05675</name>
</gene>
<dbReference type="SUPFAM" id="SSF57802">
    <property type="entry name" value="Rubredoxin-like"/>
    <property type="match status" value="1"/>
</dbReference>
<evidence type="ECO:0000313" key="2">
    <source>
        <dbReference type="EMBL" id="OGL46643.1"/>
    </source>
</evidence>
<sequence length="36" mass="4179">MKKLKCKVCGYIHEGIEPPERCPRCGAPKEKFFEII</sequence>
<reference evidence="2 3" key="1">
    <citation type="journal article" date="2016" name="Nat. Commun.">
        <title>Thousands of microbial genomes shed light on interconnected biogeochemical processes in an aquifer system.</title>
        <authorList>
            <person name="Anantharaman K."/>
            <person name="Brown C.T."/>
            <person name="Hug L.A."/>
            <person name="Sharon I."/>
            <person name="Castelle C.J."/>
            <person name="Probst A.J."/>
            <person name="Thomas B.C."/>
            <person name="Singh A."/>
            <person name="Wilkins M.J."/>
            <person name="Karaoz U."/>
            <person name="Brodie E.L."/>
            <person name="Williams K.H."/>
            <person name="Hubbard S.S."/>
            <person name="Banfield J.F."/>
        </authorList>
    </citation>
    <scope>NUCLEOTIDE SEQUENCE [LARGE SCALE GENOMIC DNA]</scope>
</reference>
<organism evidence="2 3">
    <name type="scientific">Candidatus Schekmanbacteria bacterium RBG_16_38_11</name>
    <dbReference type="NCBI Taxonomy" id="1817880"/>
    <lineage>
        <taxon>Bacteria</taxon>
        <taxon>Candidatus Schekmaniibacteriota</taxon>
    </lineage>
</organism>
<feature type="domain" description="Rubredoxin-like" evidence="1">
    <location>
        <begin position="1"/>
        <end position="35"/>
    </location>
</feature>
<dbReference type="InterPro" id="IPR024934">
    <property type="entry name" value="Rubredoxin-like_dom"/>
</dbReference>
<evidence type="ECO:0000313" key="3">
    <source>
        <dbReference type="Proteomes" id="UP000178435"/>
    </source>
</evidence>
<dbReference type="InterPro" id="IPR048574">
    <property type="entry name" value="RUBY_RBDX"/>
</dbReference>
<evidence type="ECO:0000259" key="1">
    <source>
        <dbReference type="PROSITE" id="PS50903"/>
    </source>
</evidence>
<name>A0A1F7RYL3_9BACT</name>
<dbReference type="AlphaFoldDB" id="A0A1F7RYL3"/>
<proteinExistence type="predicted"/>
<accession>A0A1F7RYL3</accession>
<dbReference type="PROSITE" id="PS50903">
    <property type="entry name" value="RUBREDOXIN_LIKE"/>
    <property type="match status" value="1"/>
</dbReference>